<dbReference type="NCBIfam" id="NF001764">
    <property type="entry name" value="PRK00504.1"/>
    <property type="match status" value="1"/>
</dbReference>
<dbReference type="Proteomes" id="UP001396334">
    <property type="component" value="Unassembled WGS sequence"/>
</dbReference>
<dbReference type="Gene3D" id="2.20.28.120">
    <property type="entry name" value="Ribosomal protein L33"/>
    <property type="match status" value="1"/>
</dbReference>
<dbReference type="SUPFAM" id="SSF57829">
    <property type="entry name" value="Zn-binding ribosomal proteins"/>
    <property type="match status" value="1"/>
</dbReference>
<gene>
    <name evidence="5" type="ORF">V6N11_029668</name>
</gene>
<organism evidence="5 6">
    <name type="scientific">Hibiscus sabdariffa</name>
    <name type="common">roselle</name>
    <dbReference type="NCBI Taxonomy" id="183260"/>
    <lineage>
        <taxon>Eukaryota</taxon>
        <taxon>Viridiplantae</taxon>
        <taxon>Streptophyta</taxon>
        <taxon>Embryophyta</taxon>
        <taxon>Tracheophyta</taxon>
        <taxon>Spermatophyta</taxon>
        <taxon>Magnoliopsida</taxon>
        <taxon>eudicotyledons</taxon>
        <taxon>Gunneridae</taxon>
        <taxon>Pentapetalae</taxon>
        <taxon>rosids</taxon>
        <taxon>malvids</taxon>
        <taxon>Malvales</taxon>
        <taxon>Malvaceae</taxon>
        <taxon>Malvoideae</taxon>
        <taxon>Hibiscus</taxon>
    </lineage>
</organism>
<keyword evidence="3" id="KW-0687">Ribonucleoprotein</keyword>
<dbReference type="NCBIfam" id="TIGR01023">
    <property type="entry name" value="rpmG_bact"/>
    <property type="match status" value="1"/>
</dbReference>
<keyword evidence="2" id="KW-0689">Ribosomal protein</keyword>
<dbReference type="InterPro" id="IPR001705">
    <property type="entry name" value="Ribosomal_bL33"/>
</dbReference>
<dbReference type="InterPro" id="IPR038584">
    <property type="entry name" value="Ribosomal_bL33_sf"/>
</dbReference>
<evidence type="ECO:0000256" key="1">
    <source>
        <dbReference type="ARBA" id="ARBA00007596"/>
    </source>
</evidence>
<dbReference type="Pfam" id="PF00471">
    <property type="entry name" value="Ribosomal_L33"/>
    <property type="match status" value="1"/>
</dbReference>
<dbReference type="PANTHER" id="PTHR43168:SF2">
    <property type="entry name" value="LARGE RIBOSOMAL SUBUNIT PROTEIN BL33C"/>
    <property type="match status" value="1"/>
</dbReference>
<comment type="similarity">
    <text evidence="1">Belongs to the bacterial ribosomal protein bL33 family.</text>
</comment>
<dbReference type="PANTHER" id="PTHR43168">
    <property type="entry name" value="50S RIBOSOMAL PROTEIN L33, CHLOROPLASTIC"/>
    <property type="match status" value="1"/>
</dbReference>
<sequence>MAMSAVFSFFSIPIIPAWLHSPNKTVELSSPASRDFRPMAKSKRITITLECTGCVQGGFKVNKESRGVSRYTTEKSKVNKTGSGLADALKLKKFCPYCNKHTIHGEIKQQKKRRRK</sequence>
<dbReference type="InterPro" id="IPR011332">
    <property type="entry name" value="Ribosomal_zn-bd"/>
</dbReference>
<comment type="caution">
    <text evidence="5">The sequence shown here is derived from an EMBL/GenBank/DDBJ whole genome shotgun (WGS) entry which is preliminary data.</text>
</comment>
<protein>
    <recommendedName>
        <fullName evidence="4">50S ribosomal protein L33, chloroplastic</fullName>
    </recommendedName>
</protein>
<dbReference type="HAMAP" id="MF_00294">
    <property type="entry name" value="Ribosomal_bL33"/>
    <property type="match status" value="1"/>
</dbReference>
<keyword evidence="6" id="KW-1185">Reference proteome</keyword>
<name>A0ABR2P7C5_9ROSI</name>
<evidence type="ECO:0000256" key="3">
    <source>
        <dbReference type="ARBA" id="ARBA00023274"/>
    </source>
</evidence>
<proteinExistence type="inferred from homology"/>
<evidence type="ECO:0000256" key="2">
    <source>
        <dbReference type="ARBA" id="ARBA00022980"/>
    </source>
</evidence>
<evidence type="ECO:0000256" key="4">
    <source>
        <dbReference type="ARBA" id="ARBA00035429"/>
    </source>
</evidence>
<evidence type="ECO:0000313" key="5">
    <source>
        <dbReference type="EMBL" id="KAK8984353.1"/>
    </source>
</evidence>
<evidence type="ECO:0000313" key="6">
    <source>
        <dbReference type="Proteomes" id="UP001396334"/>
    </source>
</evidence>
<accession>A0ABR2P7C5</accession>
<dbReference type="EMBL" id="JBBPBN010000078">
    <property type="protein sequence ID" value="KAK8984353.1"/>
    <property type="molecule type" value="Genomic_DNA"/>
</dbReference>
<reference evidence="5 6" key="1">
    <citation type="journal article" date="2024" name="G3 (Bethesda)">
        <title>Genome assembly of Hibiscus sabdariffa L. provides insights into metabolisms of medicinal natural products.</title>
        <authorList>
            <person name="Kim T."/>
        </authorList>
    </citation>
    <scope>NUCLEOTIDE SEQUENCE [LARGE SCALE GENOMIC DNA]</scope>
    <source>
        <strain evidence="5">TK-2024</strain>
        <tissue evidence="5">Old leaves</tissue>
    </source>
</reference>